<evidence type="ECO:0000313" key="2">
    <source>
        <dbReference type="Proteomes" id="UP000242875"/>
    </source>
</evidence>
<dbReference type="InterPro" id="IPR055334">
    <property type="entry name" value="PEX8-like"/>
</dbReference>
<dbReference type="PANTHER" id="PTHR39214:SF1">
    <property type="entry name" value="MICROBODY (PEROXISOME) BIOGENESIS PROTEIN PEROXIN 8 (EUROFUNG)"/>
    <property type="match status" value="1"/>
</dbReference>
<evidence type="ECO:0000313" key="1">
    <source>
        <dbReference type="EMBL" id="OZJ05770.1"/>
    </source>
</evidence>
<dbReference type="OrthoDB" id="2357318at2759"/>
<comment type="caution">
    <text evidence="1">The sequence shown here is derived from an EMBL/GenBank/DDBJ whole genome shotgun (WGS) entry which is preliminary data.</text>
</comment>
<accession>A0A261Y557</accession>
<name>A0A261Y557_9FUNG</name>
<dbReference type="EMBL" id="MVBO01000010">
    <property type="protein sequence ID" value="OZJ05770.1"/>
    <property type="molecule type" value="Genomic_DNA"/>
</dbReference>
<keyword evidence="2" id="KW-1185">Reference proteome</keyword>
<protein>
    <submittedName>
        <fullName evidence="1">Uncharacterized protein</fullName>
    </submittedName>
</protein>
<dbReference type="AlphaFoldDB" id="A0A261Y557"/>
<dbReference type="PANTHER" id="PTHR39214">
    <property type="entry name" value="MICROBODY (PEROXISOME) BIOGENESIS PROTEIN PEROXIN 8 (EUROFUNG)"/>
    <property type="match status" value="1"/>
</dbReference>
<proteinExistence type="predicted"/>
<sequence length="1051" mass="116392">MLRYAAPDTGQESNDGRLFIQLLNADKYYHLPRAVFYAGARNVRSQDAEYPHHLSQGVHHIRDPFQSDTLLRLLTSLDPKRVCLDNFIATVQSGKLDKLVANTREELDPQDKQALSEFILFTLYIKAFGCSDPRLQSVAHSISSGQYPPTTSTIFDHNLWQSVFSQRNLRVIPCRDRTGKLSSSSLYHTDLLEHVRIRHLRDKVLPALSVEPESSESTRALSKILSTAYLSILDYHEASDLVTLENLRILGSYSDALPASWFEASLLTALDAVWERYLAASTAMDGSSNLLNLQGVVAIVAIWSAWFRIATAQDLSGQQHLVSHAVKHIDAFLRMCNRLASNHFSKSETVAGLQKAYIGLQSVAIKNPQLQDGMVGAGIVADAITTSTRTLRVDLLMESKNALVAALGLWSQSIWDDNLERVLTGYLDRISLSSSMDELPQERWLEIMIEVFNLVQFVVQSSQKLVVPKNSAKDTDSASSKAANDSLLSCSDSQDNAWMRLVVFAALAREEQFQQEDIPAYGRSLVSRIRDRLSFSSSQRPQLVRVTKAFNITLREIMASNSAIVWSNHCTTELVAFICGQVLANADVMEVQALSTGCSDVINSTLSALLQSPLTFGEIFPLSSGRFVERLDTTLFKDIGRISRGIGKLVEAFSLANRGYHTPCAIALERCEAFVHNVMIDVDVSSHEDRFAEHLQDKYWTLMKTLLFSFTAILHPLTKNRSAGFSVIPGSALMAVQSIGHLHFITFHLTGGQGFDVYQETLAAAKLWLENNSPQSLNDAIHAVFKEYRLFTPTDSSGSSASLSAFAARLLFWVDFSEQCITSLTDETIDKAIVPVLESILLQNTNKDLFESSHALILSILNAQKSSGVRMAPAYARLLLQLYPSQLSLDQFSLAYTTMVNALASTDESMAWLCVNILVDHVTLDGTLELLAHSVSTPARSRAEDIASHIRDPLFQRSQLAKVLIDLLGPISTTGFFAEHCAMVERLIENESSNIAQGVMLKDIEDRVTTKGLGEGRKLQGWKWYLTLRSKLGLETAQIGEGDALAKVSTA</sequence>
<gene>
    <name evidence="1" type="ORF">BZG36_01302</name>
</gene>
<reference evidence="1 2" key="1">
    <citation type="journal article" date="2017" name="Mycologia">
        <title>Bifiguratus adelaidae, gen. et sp. nov., a new member of Mucoromycotina in endophytic and soil-dwelling habitats.</title>
        <authorList>
            <person name="Torres-Cruz T.J."/>
            <person name="Billingsley Tobias T.L."/>
            <person name="Almatruk M."/>
            <person name="Hesse C."/>
            <person name="Kuske C.R."/>
            <person name="Desiro A."/>
            <person name="Benucci G.M."/>
            <person name="Bonito G."/>
            <person name="Stajich J.E."/>
            <person name="Dunlap C."/>
            <person name="Arnold A.E."/>
            <person name="Porras-Alfaro A."/>
        </authorList>
    </citation>
    <scope>NUCLEOTIDE SEQUENCE [LARGE SCALE GENOMIC DNA]</scope>
    <source>
        <strain evidence="1 2">AZ0501</strain>
    </source>
</reference>
<dbReference type="Proteomes" id="UP000242875">
    <property type="component" value="Unassembled WGS sequence"/>
</dbReference>
<organism evidence="1 2">
    <name type="scientific">Bifiguratus adelaidae</name>
    <dbReference type="NCBI Taxonomy" id="1938954"/>
    <lineage>
        <taxon>Eukaryota</taxon>
        <taxon>Fungi</taxon>
        <taxon>Fungi incertae sedis</taxon>
        <taxon>Mucoromycota</taxon>
        <taxon>Mucoromycotina</taxon>
        <taxon>Endogonomycetes</taxon>
        <taxon>Endogonales</taxon>
        <taxon>Endogonales incertae sedis</taxon>
        <taxon>Bifiguratus</taxon>
    </lineage>
</organism>